<reference evidence="1 2" key="1">
    <citation type="journal article" date="2019" name="Front. Microbiol.">
        <title>Thermoanaerosceptrum fracticalcis gen. nov. sp. nov., a Novel Fumarate-Fermenting Microorganism From a Deep Fractured Carbonate Aquifer of the US Great Basin.</title>
        <authorList>
            <person name="Hamilton-Brehm S.D."/>
            <person name="Stewart L.E."/>
            <person name="Zavarin M."/>
            <person name="Caldwell M."/>
            <person name="Lawson P.A."/>
            <person name="Onstott T.C."/>
            <person name="Grzymski J."/>
            <person name="Neveux I."/>
            <person name="Lollar B.S."/>
            <person name="Russell C.E."/>
            <person name="Moser D.P."/>
        </authorList>
    </citation>
    <scope>NUCLEOTIDE SEQUENCE [LARGE SCALE GENOMIC DNA]</scope>
    <source>
        <strain evidence="1 2">DRI-13</strain>
    </source>
</reference>
<dbReference type="Gene3D" id="3.40.1260.10">
    <property type="entry name" value="DsrEFH-like"/>
    <property type="match status" value="1"/>
</dbReference>
<name>A0A7G6E7J5_THEFR</name>
<dbReference type="InterPro" id="IPR027396">
    <property type="entry name" value="DsrEFH-like"/>
</dbReference>
<dbReference type="OrthoDB" id="9801500at2"/>
<gene>
    <name evidence="1" type="primary">yedF</name>
    <name evidence="1" type="ORF">BR63_18325</name>
</gene>
<protein>
    <submittedName>
        <fullName evidence="1">Sulfurtransferase-like selenium metabolism protein YedF</fullName>
    </submittedName>
</protein>
<keyword evidence="2" id="KW-1185">Reference proteome</keyword>
<accession>A0A7G6E7J5</accession>
<dbReference type="SUPFAM" id="SSF75169">
    <property type="entry name" value="DsrEFH-like"/>
    <property type="match status" value="1"/>
</dbReference>
<dbReference type="KEGG" id="tfr:BR63_18325"/>
<dbReference type="AlphaFoldDB" id="A0A7G6E7J5"/>
<dbReference type="NCBIfam" id="TIGR03527">
    <property type="entry name" value="selenium_YedF"/>
    <property type="match status" value="1"/>
</dbReference>
<dbReference type="InterPro" id="IPR019870">
    <property type="entry name" value="Se_metab_YedF"/>
</dbReference>
<dbReference type="InterPro" id="IPR003787">
    <property type="entry name" value="Sulphur_relay_DsrE/F-like"/>
</dbReference>
<dbReference type="EMBL" id="CP045798">
    <property type="protein sequence ID" value="QNB48049.1"/>
    <property type="molecule type" value="Genomic_DNA"/>
</dbReference>
<evidence type="ECO:0000313" key="2">
    <source>
        <dbReference type="Proteomes" id="UP000515847"/>
    </source>
</evidence>
<dbReference type="Pfam" id="PF02635">
    <property type="entry name" value="DsrE"/>
    <property type="match status" value="1"/>
</dbReference>
<dbReference type="RefSeq" id="WP_034420467.1">
    <property type="nucleotide sequence ID" value="NZ_CP045798.1"/>
</dbReference>
<sequence>MNKDYVLLITSPGIGKGEEKLGKKLMTSYLHCLNEGEDLPSHILFLHEGVKLVVEETPVLTLLQSLAAKGVKILACGTCLDYFQIKDQVKVGEIGNMYGTRDILAWAGKVITIG</sequence>
<evidence type="ECO:0000313" key="1">
    <source>
        <dbReference type="EMBL" id="QNB48049.1"/>
    </source>
</evidence>
<keyword evidence="1" id="KW-0808">Transferase</keyword>
<proteinExistence type="predicted"/>
<dbReference type="GO" id="GO:0016740">
    <property type="term" value="F:transferase activity"/>
    <property type="evidence" value="ECO:0007669"/>
    <property type="project" value="UniProtKB-KW"/>
</dbReference>
<dbReference type="Proteomes" id="UP000515847">
    <property type="component" value="Chromosome"/>
</dbReference>
<organism evidence="1 2">
    <name type="scientific">Thermanaerosceptrum fracticalcis</name>
    <dbReference type="NCBI Taxonomy" id="1712410"/>
    <lineage>
        <taxon>Bacteria</taxon>
        <taxon>Bacillati</taxon>
        <taxon>Bacillota</taxon>
        <taxon>Clostridia</taxon>
        <taxon>Eubacteriales</taxon>
        <taxon>Peptococcaceae</taxon>
        <taxon>Thermanaerosceptrum</taxon>
    </lineage>
</organism>